<evidence type="ECO:0000259" key="2">
    <source>
        <dbReference type="Pfam" id="PF13439"/>
    </source>
</evidence>
<dbReference type="RefSeq" id="WP_072361939.1">
    <property type="nucleotide sequence ID" value="NZ_CP139972.1"/>
</dbReference>
<dbReference type="Pfam" id="PF13439">
    <property type="entry name" value="Glyco_transf_4"/>
    <property type="match status" value="1"/>
</dbReference>
<evidence type="ECO:0000259" key="1">
    <source>
        <dbReference type="Pfam" id="PF00534"/>
    </source>
</evidence>
<evidence type="ECO:0000313" key="6">
    <source>
        <dbReference type="Proteomes" id="UP001326715"/>
    </source>
</evidence>
<evidence type="ECO:0000313" key="3">
    <source>
        <dbReference type="EMBL" id="SFW63744.1"/>
    </source>
</evidence>
<dbReference type="Gene3D" id="3.40.50.2000">
    <property type="entry name" value="Glycogen Phosphorylase B"/>
    <property type="match status" value="2"/>
</dbReference>
<dbReference type="InterPro" id="IPR028098">
    <property type="entry name" value="Glyco_trans_4-like_N"/>
</dbReference>
<name>A0A1K1QV34_9BACT</name>
<keyword evidence="4" id="KW-0328">Glycosyltransferase</keyword>
<organism evidence="3 5">
    <name type="scientific">Chitinophaga sancti</name>
    <dbReference type="NCBI Taxonomy" id="1004"/>
    <lineage>
        <taxon>Bacteria</taxon>
        <taxon>Pseudomonadati</taxon>
        <taxon>Bacteroidota</taxon>
        <taxon>Chitinophagia</taxon>
        <taxon>Chitinophagales</taxon>
        <taxon>Chitinophagaceae</taxon>
        <taxon>Chitinophaga</taxon>
    </lineage>
</organism>
<proteinExistence type="predicted"/>
<sequence>MKILFIVPSYKPAFIYGGPIVVIARLAERLVRLGHEVTVYTTTANGHEELAEAVKTPVLVDGVSVYYFPRITGDHTHVSPALWKHTWKTVKSYDVVHIHSWWSFLVLGASLMCRLRGIKPVLSPHGMFCDYVLTAKNQAKKKVLHNVIGKRLLKHTYLHTSSPMEWNECLRINHSWKGANVFNLVDLPTVTYPRQENDVFTISFLSRVDPKKGLDILLLALSKVPFKYKLQIAGSGEEAYVTELKTIVSTLKIEEHVEWVGWKNSETKFPFLANTDLFALTSHNENFAIVVIESLYVGTPVLISNHVGLSGYVEQNRLGWITGIHDIEEVRAKLTLAYNDKMERNRITATARDIITRDFNENKLAGDYVTLYQSSGTAKKVI</sequence>
<keyword evidence="6" id="KW-1185">Reference proteome</keyword>
<dbReference type="STRING" id="1004.SAMN05661012_03113"/>
<reference evidence="4 6" key="2">
    <citation type="submission" date="2023-11" db="EMBL/GenBank/DDBJ databases">
        <title>MicrobeMod: A computational toolkit for identifying prokaryotic methylation and restriction-modification with nanopore sequencing.</title>
        <authorList>
            <person name="Crits-Christoph A."/>
            <person name="Kang S.C."/>
            <person name="Lee H."/>
            <person name="Ostrov N."/>
        </authorList>
    </citation>
    <scope>NUCLEOTIDE SEQUENCE [LARGE SCALE GENOMIC DNA]</scope>
    <source>
        <strain evidence="4 6">ATCC 23090</strain>
    </source>
</reference>
<dbReference type="InterPro" id="IPR001296">
    <property type="entry name" value="Glyco_trans_1"/>
</dbReference>
<dbReference type="AlphaFoldDB" id="A0A1K1QV34"/>
<feature type="domain" description="Glycosyltransferase subfamily 4-like N-terminal" evidence="2">
    <location>
        <begin position="16"/>
        <end position="144"/>
    </location>
</feature>
<gene>
    <name evidence="3" type="ORF">SAMN05661012_03113</name>
    <name evidence="4" type="ORF">SR876_13140</name>
</gene>
<keyword evidence="3" id="KW-0808">Transferase</keyword>
<dbReference type="EMBL" id="FPIZ01000009">
    <property type="protein sequence ID" value="SFW63744.1"/>
    <property type="molecule type" value="Genomic_DNA"/>
</dbReference>
<dbReference type="PANTHER" id="PTHR45947">
    <property type="entry name" value="SULFOQUINOVOSYL TRANSFERASE SQD2"/>
    <property type="match status" value="1"/>
</dbReference>
<dbReference type="GO" id="GO:0016757">
    <property type="term" value="F:glycosyltransferase activity"/>
    <property type="evidence" value="ECO:0007669"/>
    <property type="project" value="UniProtKB-KW"/>
</dbReference>
<reference evidence="3 5" key="1">
    <citation type="submission" date="2016-11" db="EMBL/GenBank/DDBJ databases">
        <authorList>
            <person name="Jaros S."/>
            <person name="Januszkiewicz K."/>
            <person name="Wedrychowicz H."/>
        </authorList>
    </citation>
    <scope>NUCLEOTIDE SEQUENCE [LARGE SCALE GENOMIC DNA]</scope>
    <source>
        <strain evidence="3 5">DSM 784</strain>
    </source>
</reference>
<dbReference type="OrthoDB" id="9790710at2"/>
<accession>A0A1K1QV34</accession>
<evidence type="ECO:0000313" key="4">
    <source>
        <dbReference type="EMBL" id="WQG92454.1"/>
    </source>
</evidence>
<evidence type="ECO:0000313" key="5">
    <source>
        <dbReference type="Proteomes" id="UP000183788"/>
    </source>
</evidence>
<dbReference type="Proteomes" id="UP001326715">
    <property type="component" value="Chromosome"/>
</dbReference>
<dbReference type="InterPro" id="IPR050194">
    <property type="entry name" value="Glycosyltransferase_grp1"/>
</dbReference>
<dbReference type="PANTHER" id="PTHR45947:SF3">
    <property type="entry name" value="SULFOQUINOVOSYL TRANSFERASE SQD2"/>
    <property type="match status" value="1"/>
</dbReference>
<dbReference type="EC" id="2.4.-.-" evidence="4"/>
<dbReference type="EMBL" id="CP140154">
    <property type="protein sequence ID" value="WQG92454.1"/>
    <property type="molecule type" value="Genomic_DNA"/>
</dbReference>
<dbReference type="Pfam" id="PF00534">
    <property type="entry name" value="Glycos_transf_1"/>
    <property type="match status" value="1"/>
</dbReference>
<dbReference type="SUPFAM" id="SSF53756">
    <property type="entry name" value="UDP-Glycosyltransferase/glycogen phosphorylase"/>
    <property type="match status" value="1"/>
</dbReference>
<protein>
    <submittedName>
        <fullName evidence="3 4">Glycosyltransferase</fullName>
        <ecNumber evidence="4">2.4.-.-</ecNumber>
    </submittedName>
</protein>
<feature type="domain" description="Glycosyl transferase family 1" evidence="1">
    <location>
        <begin position="198"/>
        <end position="352"/>
    </location>
</feature>
<dbReference type="Proteomes" id="UP000183788">
    <property type="component" value="Unassembled WGS sequence"/>
</dbReference>
<dbReference type="NCBIfam" id="NF046085">
    <property type="entry name" value="XrtY_assoc_Gly1"/>
    <property type="match status" value="1"/>
</dbReference>